<proteinExistence type="predicted"/>
<evidence type="ECO:0000313" key="2">
    <source>
        <dbReference type="Proteomes" id="UP001186944"/>
    </source>
</evidence>
<evidence type="ECO:0000313" key="1">
    <source>
        <dbReference type="EMBL" id="KAK3090659.1"/>
    </source>
</evidence>
<dbReference type="Proteomes" id="UP001186944">
    <property type="component" value="Unassembled WGS sequence"/>
</dbReference>
<dbReference type="PANTHER" id="PTHR30575:SF0">
    <property type="entry name" value="XAA-ARG DIPEPTIDASE"/>
    <property type="match status" value="1"/>
</dbReference>
<reference evidence="1" key="1">
    <citation type="submission" date="2019-08" db="EMBL/GenBank/DDBJ databases">
        <title>The improved chromosome-level genome for the pearl oyster Pinctada fucata martensii using PacBio sequencing and Hi-C.</title>
        <authorList>
            <person name="Zheng Z."/>
        </authorList>
    </citation>
    <scope>NUCLEOTIDE SEQUENCE</scope>
    <source>
        <strain evidence="1">ZZ-2019</strain>
        <tissue evidence="1">Adductor muscle</tissue>
    </source>
</reference>
<dbReference type="GO" id="GO:0016805">
    <property type="term" value="F:dipeptidase activity"/>
    <property type="evidence" value="ECO:0007669"/>
    <property type="project" value="TreeGrafter"/>
</dbReference>
<comment type="caution">
    <text evidence="1">The sequence shown here is derived from an EMBL/GenBank/DDBJ whole genome shotgun (WGS) entry which is preliminary data.</text>
</comment>
<name>A0AA88XS41_PINIB</name>
<dbReference type="Gene3D" id="3.40.630.10">
    <property type="entry name" value="Zn peptidases"/>
    <property type="match status" value="1"/>
</dbReference>
<accession>A0AA88XS41</accession>
<sequence>MFISLKVEISIGERPYLNVISNRPLQKAFSRNCELIGLGNHSSSSGSPLSGSTDMGNVSYVVPSIHPCFYIGSDAVNHTREFTAAAGNPKAQHYTLAQSKAMAMTAKDVFTNQQLLQDIKERFKEDRFFNTF</sequence>
<dbReference type="SUPFAM" id="SSF53187">
    <property type="entry name" value="Zn-dependent exopeptidases"/>
    <property type="match status" value="1"/>
</dbReference>
<dbReference type="EMBL" id="VSWD01000010">
    <property type="protein sequence ID" value="KAK3090659.1"/>
    <property type="molecule type" value="Genomic_DNA"/>
</dbReference>
<gene>
    <name evidence="1" type="ORF">FSP39_013462</name>
</gene>
<keyword evidence="2" id="KW-1185">Reference proteome</keyword>
<dbReference type="PANTHER" id="PTHR30575">
    <property type="entry name" value="PEPTIDASE M20"/>
    <property type="match status" value="1"/>
</dbReference>
<dbReference type="InterPro" id="IPR052030">
    <property type="entry name" value="Peptidase_M20/M20A_hydrolases"/>
</dbReference>
<organism evidence="1 2">
    <name type="scientific">Pinctada imbricata</name>
    <name type="common">Atlantic pearl-oyster</name>
    <name type="synonym">Pinctada martensii</name>
    <dbReference type="NCBI Taxonomy" id="66713"/>
    <lineage>
        <taxon>Eukaryota</taxon>
        <taxon>Metazoa</taxon>
        <taxon>Spiralia</taxon>
        <taxon>Lophotrochozoa</taxon>
        <taxon>Mollusca</taxon>
        <taxon>Bivalvia</taxon>
        <taxon>Autobranchia</taxon>
        <taxon>Pteriomorphia</taxon>
        <taxon>Pterioida</taxon>
        <taxon>Pterioidea</taxon>
        <taxon>Pteriidae</taxon>
        <taxon>Pinctada</taxon>
    </lineage>
</organism>
<protein>
    <submittedName>
        <fullName evidence="1">Uncharacterized protein</fullName>
    </submittedName>
</protein>
<dbReference type="AlphaFoldDB" id="A0AA88XS41"/>